<evidence type="ECO:0000313" key="3">
    <source>
        <dbReference type="Proteomes" id="UP000023152"/>
    </source>
</evidence>
<dbReference type="GO" id="GO:0004672">
    <property type="term" value="F:protein kinase activity"/>
    <property type="evidence" value="ECO:0007669"/>
    <property type="project" value="InterPro"/>
</dbReference>
<dbReference type="InterPro" id="IPR000719">
    <property type="entry name" value="Prot_kinase_dom"/>
</dbReference>
<keyword evidence="3" id="KW-1185">Reference proteome</keyword>
<sequence length="164" mass="19652">MFSLMEKGKDLKDNIIYAVKQINKARFYHIGKDSRKDILQNMKKEINIQKQLNHPNIVQLYEVYKDQTSKTHANLNKLLLVYLYYIWTPFFRKKKSPMKQEERHSVPIHVFPSLNNLNELHIFRQLLSMQCLKKVPSDLKSLHNFLKNAKDHQISEIEENLEMK</sequence>
<comment type="caution">
    <text evidence="2">The sequence shown here is derived from an EMBL/GenBank/DDBJ whole genome shotgun (WGS) entry which is preliminary data.</text>
</comment>
<dbReference type="Gene3D" id="3.30.200.20">
    <property type="entry name" value="Phosphorylase Kinase, domain 1"/>
    <property type="match status" value="1"/>
</dbReference>
<protein>
    <submittedName>
        <fullName evidence="2">Protein kinase</fullName>
    </submittedName>
</protein>
<dbReference type="InterPro" id="IPR011009">
    <property type="entry name" value="Kinase-like_dom_sf"/>
</dbReference>
<dbReference type="SUPFAM" id="SSF56112">
    <property type="entry name" value="Protein kinase-like (PK-like)"/>
    <property type="match status" value="1"/>
</dbReference>
<proteinExistence type="predicted"/>
<keyword evidence="2" id="KW-0418">Kinase</keyword>
<dbReference type="PROSITE" id="PS50011">
    <property type="entry name" value="PROTEIN_KINASE_DOM"/>
    <property type="match status" value="1"/>
</dbReference>
<dbReference type="OrthoDB" id="10004143at2759"/>
<keyword evidence="2" id="KW-0808">Transferase</keyword>
<organism evidence="2 3">
    <name type="scientific">Reticulomyxa filosa</name>
    <dbReference type="NCBI Taxonomy" id="46433"/>
    <lineage>
        <taxon>Eukaryota</taxon>
        <taxon>Sar</taxon>
        <taxon>Rhizaria</taxon>
        <taxon>Retaria</taxon>
        <taxon>Foraminifera</taxon>
        <taxon>Monothalamids</taxon>
        <taxon>Reticulomyxidae</taxon>
        <taxon>Reticulomyxa</taxon>
    </lineage>
</organism>
<evidence type="ECO:0000259" key="1">
    <source>
        <dbReference type="PROSITE" id="PS50011"/>
    </source>
</evidence>
<dbReference type="AlphaFoldDB" id="X6MMM9"/>
<dbReference type="Proteomes" id="UP000023152">
    <property type="component" value="Unassembled WGS sequence"/>
</dbReference>
<dbReference type="Pfam" id="PF00069">
    <property type="entry name" value="Pkinase"/>
    <property type="match status" value="1"/>
</dbReference>
<name>X6MMM9_RETFI</name>
<reference evidence="2 3" key="1">
    <citation type="journal article" date="2013" name="Curr. Biol.">
        <title>The Genome of the Foraminiferan Reticulomyxa filosa.</title>
        <authorList>
            <person name="Glockner G."/>
            <person name="Hulsmann N."/>
            <person name="Schleicher M."/>
            <person name="Noegel A.A."/>
            <person name="Eichinger L."/>
            <person name="Gallinger C."/>
            <person name="Pawlowski J."/>
            <person name="Sierra R."/>
            <person name="Euteneuer U."/>
            <person name="Pillet L."/>
            <person name="Moustafa A."/>
            <person name="Platzer M."/>
            <person name="Groth M."/>
            <person name="Szafranski K."/>
            <person name="Schliwa M."/>
        </authorList>
    </citation>
    <scope>NUCLEOTIDE SEQUENCE [LARGE SCALE GENOMIC DNA]</scope>
</reference>
<dbReference type="GO" id="GO:0005524">
    <property type="term" value="F:ATP binding"/>
    <property type="evidence" value="ECO:0007669"/>
    <property type="project" value="InterPro"/>
</dbReference>
<feature type="domain" description="Protein kinase" evidence="1">
    <location>
        <begin position="1"/>
        <end position="164"/>
    </location>
</feature>
<gene>
    <name evidence="2" type="ORF">RFI_22089</name>
</gene>
<dbReference type="EMBL" id="ASPP01019301">
    <property type="protein sequence ID" value="ETO15273.1"/>
    <property type="molecule type" value="Genomic_DNA"/>
</dbReference>
<evidence type="ECO:0000313" key="2">
    <source>
        <dbReference type="EMBL" id="ETO15273.1"/>
    </source>
</evidence>
<accession>X6MMM9</accession>